<feature type="compositionally biased region" description="Basic and acidic residues" evidence="1">
    <location>
        <begin position="108"/>
        <end position="118"/>
    </location>
</feature>
<dbReference type="Pfam" id="PF01191">
    <property type="entry name" value="RNA_pol_Rpb5_C"/>
    <property type="match status" value="1"/>
</dbReference>
<dbReference type="AlphaFoldDB" id="A0A167ABL8"/>
<dbReference type="STRING" id="1573173.A0A167ABL8"/>
<feature type="compositionally biased region" description="Basic residues" evidence="1">
    <location>
        <begin position="119"/>
        <end position="129"/>
    </location>
</feature>
<dbReference type="GO" id="GO:0003677">
    <property type="term" value="F:DNA binding"/>
    <property type="evidence" value="ECO:0007669"/>
    <property type="project" value="InterPro"/>
</dbReference>
<evidence type="ECO:0000313" key="4">
    <source>
        <dbReference type="Proteomes" id="UP000076584"/>
    </source>
</evidence>
<dbReference type="GO" id="GO:0006351">
    <property type="term" value="P:DNA-templated transcription"/>
    <property type="evidence" value="ECO:0007669"/>
    <property type="project" value="InterPro"/>
</dbReference>
<protein>
    <submittedName>
        <fullName evidence="3">Rna polymerase rpb5 domain-containing protein</fullName>
    </submittedName>
</protein>
<evidence type="ECO:0000313" key="3">
    <source>
        <dbReference type="EMBL" id="KZL79942.1"/>
    </source>
</evidence>
<accession>A0A167ABL8</accession>
<evidence type="ECO:0000259" key="2">
    <source>
        <dbReference type="Pfam" id="PF01191"/>
    </source>
</evidence>
<dbReference type="Gene3D" id="3.90.940.20">
    <property type="entry name" value="RPB5-like RNA polymerase subunit"/>
    <property type="match status" value="1"/>
</dbReference>
<dbReference type="GO" id="GO:0003899">
    <property type="term" value="F:DNA-directed RNA polymerase activity"/>
    <property type="evidence" value="ECO:0007669"/>
    <property type="project" value="InterPro"/>
</dbReference>
<feature type="domain" description="RNA polymerase subunit H/Rpb5 C-terminal" evidence="2">
    <location>
        <begin position="50"/>
        <end position="98"/>
    </location>
</feature>
<keyword evidence="4" id="KW-1185">Reference proteome</keyword>
<dbReference type="EMBL" id="LFIW01002015">
    <property type="protein sequence ID" value="KZL79942.1"/>
    <property type="molecule type" value="Genomic_DNA"/>
</dbReference>
<sequence>MWQIIRPLPRSFHLKVTQEFWQCYSSAPCQLTPIESLAKVECFLEEDSPVNITQHELVHKRILLSHEEKTALPKSYRPKETQPPPILPKGSVAKYLPASCHLASSRFQEARPEFEERRGRRPRTFHFRTGKGDGSL</sequence>
<dbReference type="InterPro" id="IPR000783">
    <property type="entry name" value="RNA_pol_subH/Rpb5_C"/>
</dbReference>
<name>A0A167ABL8_COLIC</name>
<organism evidence="3 4">
    <name type="scientific">Colletotrichum incanum</name>
    <name type="common">Soybean anthracnose fungus</name>
    <dbReference type="NCBI Taxonomy" id="1573173"/>
    <lineage>
        <taxon>Eukaryota</taxon>
        <taxon>Fungi</taxon>
        <taxon>Dikarya</taxon>
        <taxon>Ascomycota</taxon>
        <taxon>Pezizomycotina</taxon>
        <taxon>Sordariomycetes</taxon>
        <taxon>Hypocreomycetidae</taxon>
        <taxon>Glomerellales</taxon>
        <taxon>Glomerellaceae</taxon>
        <taxon>Colletotrichum</taxon>
        <taxon>Colletotrichum spaethianum species complex</taxon>
    </lineage>
</organism>
<gene>
    <name evidence="3" type="ORF">CI238_10201</name>
</gene>
<feature type="region of interest" description="Disordered" evidence="1">
    <location>
        <begin position="107"/>
        <end position="136"/>
    </location>
</feature>
<proteinExistence type="predicted"/>
<evidence type="ECO:0000256" key="1">
    <source>
        <dbReference type="SAM" id="MobiDB-lite"/>
    </source>
</evidence>
<dbReference type="SUPFAM" id="SSF55287">
    <property type="entry name" value="RPB5-like RNA polymerase subunit"/>
    <property type="match status" value="1"/>
</dbReference>
<dbReference type="InterPro" id="IPR035913">
    <property type="entry name" value="RPB5-like_sf"/>
</dbReference>
<dbReference type="Proteomes" id="UP000076584">
    <property type="component" value="Unassembled WGS sequence"/>
</dbReference>
<comment type="caution">
    <text evidence="3">The sequence shown here is derived from an EMBL/GenBank/DDBJ whole genome shotgun (WGS) entry which is preliminary data.</text>
</comment>
<reference evidence="3 4" key="1">
    <citation type="submission" date="2015-06" db="EMBL/GenBank/DDBJ databases">
        <title>Survival trade-offs in plant roots during colonization by closely related pathogenic and mutualistic fungi.</title>
        <authorList>
            <person name="Hacquard S."/>
            <person name="Kracher B."/>
            <person name="Hiruma K."/>
            <person name="Weinman A."/>
            <person name="Muench P."/>
            <person name="Garrido Oter R."/>
            <person name="Ver Loren van Themaat E."/>
            <person name="Dallerey J.-F."/>
            <person name="Damm U."/>
            <person name="Henrissat B."/>
            <person name="Lespinet O."/>
            <person name="Thon M."/>
            <person name="Kemen E."/>
            <person name="McHardy A.C."/>
            <person name="Schulze-Lefert P."/>
            <person name="O'Connell R.J."/>
        </authorList>
    </citation>
    <scope>NUCLEOTIDE SEQUENCE [LARGE SCALE GENOMIC DNA]</scope>
    <source>
        <strain evidence="3 4">MAFF 238704</strain>
    </source>
</reference>